<protein>
    <recommendedName>
        <fullName evidence="1">F-box domain-containing protein</fullName>
    </recommendedName>
</protein>
<dbReference type="Pfam" id="PF00646">
    <property type="entry name" value="F-box"/>
    <property type="match status" value="1"/>
</dbReference>
<dbReference type="Proteomes" id="UP000324897">
    <property type="component" value="Unassembled WGS sequence"/>
</dbReference>
<name>A0A5J9U1F3_9POAL</name>
<gene>
    <name evidence="2" type="ORF">EJB05_37008</name>
</gene>
<organism evidence="2 3">
    <name type="scientific">Eragrostis curvula</name>
    <name type="common">weeping love grass</name>
    <dbReference type="NCBI Taxonomy" id="38414"/>
    <lineage>
        <taxon>Eukaryota</taxon>
        <taxon>Viridiplantae</taxon>
        <taxon>Streptophyta</taxon>
        <taxon>Embryophyta</taxon>
        <taxon>Tracheophyta</taxon>
        <taxon>Spermatophyta</taxon>
        <taxon>Magnoliopsida</taxon>
        <taxon>Liliopsida</taxon>
        <taxon>Poales</taxon>
        <taxon>Poaceae</taxon>
        <taxon>PACMAD clade</taxon>
        <taxon>Chloridoideae</taxon>
        <taxon>Eragrostideae</taxon>
        <taxon>Eragrostidinae</taxon>
        <taxon>Eragrostis</taxon>
    </lineage>
</organism>
<dbReference type="AlphaFoldDB" id="A0A5J9U1F3"/>
<dbReference type="InterPro" id="IPR001810">
    <property type="entry name" value="F-box_dom"/>
</dbReference>
<comment type="caution">
    <text evidence="2">The sequence shown here is derived from an EMBL/GenBank/DDBJ whole genome shotgun (WGS) entry which is preliminary data.</text>
</comment>
<reference evidence="2 3" key="1">
    <citation type="journal article" date="2019" name="Sci. Rep.">
        <title>A high-quality genome of Eragrostis curvula grass provides insights into Poaceae evolution and supports new strategies to enhance forage quality.</title>
        <authorList>
            <person name="Carballo J."/>
            <person name="Santos B.A.C.M."/>
            <person name="Zappacosta D."/>
            <person name="Garbus I."/>
            <person name="Selva J.P."/>
            <person name="Gallo C.A."/>
            <person name="Diaz A."/>
            <person name="Albertini E."/>
            <person name="Caccamo M."/>
            <person name="Echenique V."/>
        </authorList>
    </citation>
    <scope>NUCLEOTIDE SEQUENCE [LARGE SCALE GENOMIC DNA]</scope>
    <source>
        <strain evidence="3">cv. Victoria</strain>
        <tissue evidence="2">Leaf</tissue>
    </source>
</reference>
<dbReference type="CDD" id="cd22160">
    <property type="entry name" value="F-box_AtFBL13-like"/>
    <property type="match status" value="1"/>
</dbReference>
<accession>A0A5J9U1F3</accession>
<dbReference type="Gramene" id="TVU16851">
    <property type="protein sequence ID" value="TVU16851"/>
    <property type="gene ID" value="EJB05_37008"/>
</dbReference>
<dbReference type="SUPFAM" id="SSF81383">
    <property type="entry name" value="F-box domain"/>
    <property type="match status" value="1"/>
</dbReference>
<dbReference type="PANTHER" id="PTHR34223">
    <property type="entry name" value="OS11G0201299 PROTEIN"/>
    <property type="match status" value="1"/>
</dbReference>
<dbReference type="PANTHER" id="PTHR34223:SF51">
    <property type="entry name" value="OS06G0556300 PROTEIN"/>
    <property type="match status" value="1"/>
</dbReference>
<sequence length="456" mass="50909">MADRLSALPDDVLNLVLSGLPSDEAVQTCVLARRWRDLWRSTPALRIVTDPGGNKKKKKTKKKTWTPRSLTNFVNHLLLLRAAGAPMDEVEISCGVLHDDTCYDDSRYGSCDEEGPATLPSERAREEDLSRSVSMWIRHALSVCHARALTVSLRIWRQRLRLDGVRFASDTLTTATISDAAFQSSGVLDFSTCPVLEDLKIDRSKIHVMGISSPSVRRLSITDSSFDSSGSRRARISAPCAVSLELEVRSGRAPFIESMPSLEATRVRIRDDCADMCSKADGDACDRQKRCDGCRRGSNSRGKSVLLEGLSHAAELELTSYPRVFIFRKDCNIGTTFANLKVLLLNEWCMVADFAALVYFLRYSPILEKLTLQLEHCESNHAAIIAKGNHRTKENFLVSEQLKVVKIKCPKENELVANVLMVLSAYGISKEQINIEPDFCPPTYDGYESTDSEDYY</sequence>
<feature type="domain" description="F-box" evidence="1">
    <location>
        <begin position="2"/>
        <end position="48"/>
    </location>
</feature>
<dbReference type="Gene3D" id="1.20.1280.50">
    <property type="match status" value="1"/>
</dbReference>
<evidence type="ECO:0000259" key="1">
    <source>
        <dbReference type="PROSITE" id="PS50181"/>
    </source>
</evidence>
<keyword evidence="3" id="KW-1185">Reference proteome</keyword>
<dbReference type="PROSITE" id="PS50181">
    <property type="entry name" value="FBOX"/>
    <property type="match status" value="1"/>
</dbReference>
<dbReference type="InterPro" id="IPR053197">
    <property type="entry name" value="F-box_SCFL_complex_component"/>
</dbReference>
<dbReference type="InterPro" id="IPR053781">
    <property type="entry name" value="F-box_AtFBL13-like"/>
</dbReference>
<evidence type="ECO:0000313" key="2">
    <source>
        <dbReference type="EMBL" id="TVU16851.1"/>
    </source>
</evidence>
<dbReference type="InterPro" id="IPR036047">
    <property type="entry name" value="F-box-like_dom_sf"/>
</dbReference>
<evidence type="ECO:0000313" key="3">
    <source>
        <dbReference type="Proteomes" id="UP000324897"/>
    </source>
</evidence>
<dbReference type="OrthoDB" id="689438at2759"/>
<dbReference type="EMBL" id="RWGY01000030">
    <property type="protein sequence ID" value="TVU16851.1"/>
    <property type="molecule type" value="Genomic_DNA"/>
</dbReference>
<proteinExistence type="predicted"/>